<proteinExistence type="predicted"/>
<dbReference type="InParanoid" id="A0A1E7ER20"/>
<keyword evidence="1" id="KW-0732">Signal</keyword>
<organism evidence="2 3">
    <name type="scientific">Fragilariopsis cylindrus CCMP1102</name>
    <dbReference type="NCBI Taxonomy" id="635003"/>
    <lineage>
        <taxon>Eukaryota</taxon>
        <taxon>Sar</taxon>
        <taxon>Stramenopiles</taxon>
        <taxon>Ochrophyta</taxon>
        <taxon>Bacillariophyta</taxon>
        <taxon>Bacillariophyceae</taxon>
        <taxon>Bacillariophycidae</taxon>
        <taxon>Bacillariales</taxon>
        <taxon>Bacillariaceae</taxon>
        <taxon>Fragilariopsis</taxon>
    </lineage>
</organism>
<dbReference type="EMBL" id="KV784380">
    <property type="protein sequence ID" value="OEU08428.1"/>
    <property type="molecule type" value="Genomic_DNA"/>
</dbReference>
<evidence type="ECO:0000313" key="3">
    <source>
        <dbReference type="Proteomes" id="UP000095751"/>
    </source>
</evidence>
<protein>
    <submittedName>
        <fullName evidence="2">Uncharacterized protein</fullName>
    </submittedName>
</protein>
<dbReference type="Proteomes" id="UP000095751">
    <property type="component" value="Unassembled WGS sequence"/>
</dbReference>
<feature type="chain" id="PRO_5009192144" evidence="1">
    <location>
        <begin position="31"/>
        <end position="241"/>
    </location>
</feature>
<accession>A0A1E7ER20</accession>
<sequence>MASITSIRASPIFTTLLGTICLSAISIARAGIGQDLNVDNRGEGGEECFDAKHYDLVTDFVARMYRGRGIKISVVDASSNNSCDDNNNSNNNNNNTHCAVVSDNSGVKLSPTVSFEDPAAVCVNMKEVQEAFRALQSLNPVTLSPPKCINVEPQGGSINLTFLLNQQYTLPLYNSRPLNLKSLLIVTVQLQQMQEIPESEFLVTSMKELWYGNPLIQPYLLFYVPRRLNGIISYYLTSWLL</sequence>
<dbReference type="AlphaFoldDB" id="A0A1E7ER20"/>
<name>A0A1E7ER20_9STRA</name>
<dbReference type="OrthoDB" id="10478668at2759"/>
<keyword evidence="3" id="KW-1185">Reference proteome</keyword>
<dbReference type="KEGG" id="fcy:FRACYDRAFT_249699"/>
<reference evidence="2 3" key="1">
    <citation type="submission" date="2016-09" db="EMBL/GenBank/DDBJ databases">
        <title>Extensive genetic diversity and differential bi-allelic expression allows diatom success in the polar Southern Ocean.</title>
        <authorList>
            <consortium name="DOE Joint Genome Institute"/>
            <person name="Mock T."/>
            <person name="Otillar R.P."/>
            <person name="Strauss J."/>
            <person name="Dupont C."/>
            <person name="Frickenhaus S."/>
            <person name="Maumus F."/>
            <person name="Mcmullan M."/>
            <person name="Sanges R."/>
            <person name="Schmutz J."/>
            <person name="Toseland A."/>
            <person name="Valas R."/>
            <person name="Veluchamy A."/>
            <person name="Ward B.J."/>
            <person name="Allen A."/>
            <person name="Barry K."/>
            <person name="Falciatore A."/>
            <person name="Ferrante M."/>
            <person name="Fortunato A.E."/>
            <person name="Gloeckner G."/>
            <person name="Gruber A."/>
            <person name="Hipkin R."/>
            <person name="Janech M."/>
            <person name="Kroth P."/>
            <person name="Leese F."/>
            <person name="Lindquist E."/>
            <person name="Lyon B.R."/>
            <person name="Martin J."/>
            <person name="Mayer C."/>
            <person name="Parker M."/>
            <person name="Quesneville H."/>
            <person name="Raymond J."/>
            <person name="Uhlig C."/>
            <person name="Valentin K.U."/>
            <person name="Worden A.Z."/>
            <person name="Armbrust E.V."/>
            <person name="Bowler C."/>
            <person name="Green B."/>
            <person name="Moulton V."/>
            <person name="Van Oosterhout C."/>
            <person name="Grigoriev I."/>
        </authorList>
    </citation>
    <scope>NUCLEOTIDE SEQUENCE [LARGE SCALE GENOMIC DNA]</scope>
    <source>
        <strain evidence="2 3">CCMP1102</strain>
    </source>
</reference>
<evidence type="ECO:0000313" key="2">
    <source>
        <dbReference type="EMBL" id="OEU08428.1"/>
    </source>
</evidence>
<evidence type="ECO:0000256" key="1">
    <source>
        <dbReference type="SAM" id="SignalP"/>
    </source>
</evidence>
<gene>
    <name evidence="2" type="ORF">FRACYDRAFT_249699</name>
</gene>
<feature type="signal peptide" evidence="1">
    <location>
        <begin position="1"/>
        <end position="30"/>
    </location>
</feature>